<dbReference type="EMBL" id="MU858091">
    <property type="protein sequence ID" value="KAK4214632.1"/>
    <property type="molecule type" value="Genomic_DNA"/>
</dbReference>
<feature type="transmembrane region" description="Helical" evidence="6">
    <location>
        <begin position="166"/>
        <end position="185"/>
    </location>
</feature>
<feature type="transmembrane region" description="Helical" evidence="6">
    <location>
        <begin position="191"/>
        <end position="213"/>
    </location>
</feature>
<proteinExistence type="inferred from homology"/>
<evidence type="ECO:0000256" key="3">
    <source>
        <dbReference type="ARBA" id="ARBA00022692"/>
    </source>
</evidence>
<dbReference type="AlphaFoldDB" id="A0AAN6YEK3"/>
<feature type="transmembrane region" description="Helical" evidence="6">
    <location>
        <begin position="225"/>
        <end position="244"/>
    </location>
</feature>
<dbReference type="InterPro" id="IPR012506">
    <property type="entry name" value="TMEM86B-like"/>
</dbReference>
<accession>A0AAN6YEK3</accession>
<dbReference type="GO" id="GO:0016020">
    <property type="term" value="C:membrane"/>
    <property type="evidence" value="ECO:0007669"/>
    <property type="project" value="UniProtKB-SubCell"/>
</dbReference>
<evidence type="ECO:0000256" key="4">
    <source>
        <dbReference type="ARBA" id="ARBA00022989"/>
    </source>
</evidence>
<gene>
    <name evidence="7" type="ORF">QBC37DRAFT_420958</name>
</gene>
<dbReference type="Pfam" id="PF07947">
    <property type="entry name" value="YhhN"/>
    <property type="match status" value="1"/>
</dbReference>
<evidence type="ECO:0000256" key="5">
    <source>
        <dbReference type="ARBA" id="ARBA00023136"/>
    </source>
</evidence>
<comment type="subcellular location">
    <subcellularLocation>
        <location evidence="1">Membrane</location>
        <topology evidence="1">Multi-pass membrane protein</topology>
    </subcellularLocation>
</comment>
<name>A0AAN6YEK3_9PEZI</name>
<comment type="caution">
    <text evidence="7">The sequence shown here is derived from an EMBL/GenBank/DDBJ whole genome shotgun (WGS) entry which is preliminary data.</text>
</comment>
<evidence type="ECO:0000256" key="6">
    <source>
        <dbReference type="SAM" id="Phobius"/>
    </source>
</evidence>
<dbReference type="PANTHER" id="PTHR31885:SF6">
    <property type="entry name" value="GH04784P"/>
    <property type="match status" value="1"/>
</dbReference>
<comment type="similarity">
    <text evidence="2">Belongs to the TMEM86 family.</text>
</comment>
<reference evidence="7" key="2">
    <citation type="submission" date="2023-05" db="EMBL/GenBank/DDBJ databases">
        <authorList>
            <consortium name="Lawrence Berkeley National Laboratory"/>
            <person name="Steindorff A."/>
            <person name="Hensen N."/>
            <person name="Bonometti L."/>
            <person name="Westerberg I."/>
            <person name="Brannstrom I.O."/>
            <person name="Guillou S."/>
            <person name="Cros-Aarteil S."/>
            <person name="Calhoun S."/>
            <person name="Haridas S."/>
            <person name="Kuo A."/>
            <person name="Mondo S."/>
            <person name="Pangilinan J."/>
            <person name="Riley R."/>
            <person name="Labutti K."/>
            <person name="Andreopoulos B."/>
            <person name="Lipzen A."/>
            <person name="Chen C."/>
            <person name="Yanf M."/>
            <person name="Daum C."/>
            <person name="Ng V."/>
            <person name="Clum A."/>
            <person name="Ohm R."/>
            <person name="Martin F."/>
            <person name="Silar P."/>
            <person name="Natvig D."/>
            <person name="Lalanne C."/>
            <person name="Gautier V."/>
            <person name="Ament-Velasquez S.L."/>
            <person name="Kruys A."/>
            <person name="Hutchinson M.I."/>
            <person name="Powell A.J."/>
            <person name="Barry K."/>
            <person name="Miller A.N."/>
            <person name="Grigoriev I.V."/>
            <person name="Debuchy R."/>
            <person name="Gladieux P."/>
            <person name="Thoren M.H."/>
            <person name="Johannesson H."/>
        </authorList>
    </citation>
    <scope>NUCLEOTIDE SEQUENCE</scope>
    <source>
        <strain evidence="7">PSN293</strain>
    </source>
</reference>
<feature type="transmembrane region" description="Helical" evidence="6">
    <location>
        <begin position="16"/>
        <end position="33"/>
    </location>
</feature>
<organism evidence="7 8">
    <name type="scientific">Rhypophila decipiens</name>
    <dbReference type="NCBI Taxonomy" id="261697"/>
    <lineage>
        <taxon>Eukaryota</taxon>
        <taxon>Fungi</taxon>
        <taxon>Dikarya</taxon>
        <taxon>Ascomycota</taxon>
        <taxon>Pezizomycotina</taxon>
        <taxon>Sordariomycetes</taxon>
        <taxon>Sordariomycetidae</taxon>
        <taxon>Sordariales</taxon>
        <taxon>Naviculisporaceae</taxon>
        <taxon>Rhypophila</taxon>
    </lineage>
</organism>
<evidence type="ECO:0000313" key="7">
    <source>
        <dbReference type="EMBL" id="KAK4214632.1"/>
    </source>
</evidence>
<keyword evidence="3 6" id="KW-0812">Transmembrane</keyword>
<sequence>MSMGAAARDGLETQLGMDRIVLTLSVVLSVLYLTRTRATPSVSRMVIKAGSTALLSAWVAIRGGPPLLAIALGGGSIGDAFLAWHGETPFLFGLGSFLIAHLFYIRLFSESGTGLGRLVDLFKSHHLDGADAPMSSFWRASVAVILVVFFAPILLSRLIPRVAKDLRVPIVVYTTVIVCMVLAALTMDNGWVVAGALMFTSSDGILATQVFLVDKESAHLAWMPYAVWFLYYTGQLVIACGVSVERF</sequence>
<reference evidence="7" key="1">
    <citation type="journal article" date="2023" name="Mol. Phylogenet. Evol.">
        <title>Genome-scale phylogeny and comparative genomics of the fungal order Sordariales.</title>
        <authorList>
            <person name="Hensen N."/>
            <person name="Bonometti L."/>
            <person name="Westerberg I."/>
            <person name="Brannstrom I.O."/>
            <person name="Guillou S."/>
            <person name="Cros-Aarteil S."/>
            <person name="Calhoun S."/>
            <person name="Haridas S."/>
            <person name="Kuo A."/>
            <person name="Mondo S."/>
            <person name="Pangilinan J."/>
            <person name="Riley R."/>
            <person name="LaButti K."/>
            <person name="Andreopoulos B."/>
            <person name="Lipzen A."/>
            <person name="Chen C."/>
            <person name="Yan M."/>
            <person name="Daum C."/>
            <person name="Ng V."/>
            <person name="Clum A."/>
            <person name="Steindorff A."/>
            <person name="Ohm R.A."/>
            <person name="Martin F."/>
            <person name="Silar P."/>
            <person name="Natvig D.O."/>
            <person name="Lalanne C."/>
            <person name="Gautier V."/>
            <person name="Ament-Velasquez S.L."/>
            <person name="Kruys A."/>
            <person name="Hutchinson M.I."/>
            <person name="Powell A.J."/>
            <person name="Barry K."/>
            <person name="Miller A.N."/>
            <person name="Grigoriev I.V."/>
            <person name="Debuchy R."/>
            <person name="Gladieux P."/>
            <person name="Hiltunen Thoren M."/>
            <person name="Johannesson H."/>
        </authorList>
    </citation>
    <scope>NUCLEOTIDE SEQUENCE</scope>
    <source>
        <strain evidence="7">PSN293</strain>
    </source>
</reference>
<keyword evidence="5 6" id="KW-0472">Membrane</keyword>
<feature type="transmembrane region" description="Helical" evidence="6">
    <location>
        <begin position="137"/>
        <end position="159"/>
    </location>
</feature>
<evidence type="ECO:0000256" key="2">
    <source>
        <dbReference type="ARBA" id="ARBA00007375"/>
    </source>
</evidence>
<keyword evidence="4 6" id="KW-1133">Transmembrane helix</keyword>
<feature type="transmembrane region" description="Helical" evidence="6">
    <location>
        <begin position="91"/>
        <end position="109"/>
    </location>
</feature>
<dbReference type="GO" id="GO:0016787">
    <property type="term" value="F:hydrolase activity"/>
    <property type="evidence" value="ECO:0007669"/>
    <property type="project" value="TreeGrafter"/>
</dbReference>
<evidence type="ECO:0000313" key="8">
    <source>
        <dbReference type="Proteomes" id="UP001301769"/>
    </source>
</evidence>
<keyword evidence="8" id="KW-1185">Reference proteome</keyword>
<dbReference type="Proteomes" id="UP001301769">
    <property type="component" value="Unassembled WGS sequence"/>
</dbReference>
<protein>
    <submittedName>
        <fullName evidence="7">YhhN-like protein</fullName>
    </submittedName>
</protein>
<dbReference type="PANTHER" id="PTHR31885">
    <property type="entry name" value="GH04784P"/>
    <property type="match status" value="1"/>
</dbReference>
<evidence type="ECO:0000256" key="1">
    <source>
        <dbReference type="ARBA" id="ARBA00004141"/>
    </source>
</evidence>